<keyword evidence="3 10" id="KW-0489">Methyltransferase</keyword>
<dbReference type="GO" id="GO:0009007">
    <property type="term" value="F:site-specific DNA-methyltransferase (adenine-specific) activity"/>
    <property type="evidence" value="ECO:0007669"/>
    <property type="project" value="UniProtKB-EC"/>
</dbReference>
<gene>
    <name evidence="10" type="ORF">HELGO_WM54074</name>
</gene>
<proteinExistence type="inferred from homology"/>
<evidence type="ECO:0000259" key="8">
    <source>
        <dbReference type="Pfam" id="PF02384"/>
    </source>
</evidence>
<dbReference type="InterPro" id="IPR003356">
    <property type="entry name" value="DNA_methylase_A-5"/>
</dbReference>
<evidence type="ECO:0000256" key="4">
    <source>
        <dbReference type="ARBA" id="ARBA00022679"/>
    </source>
</evidence>
<evidence type="ECO:0000256" key="1">
    <source>
        <dbReference type="ARBA" id="ARBA00006594"/>
    </source>
</evidence>
<dbReference type="Gene3D" id="1.20.1260.30">
    <property type="match status" value="1"/>
</dbReference>
<organism evidence="10">
    <name type="scientific">uncultured Sulfurovum sp</name>
    <dbReference type="NCBI Taxonomy" id="269237"/>
    <lineage>
        <taxon>Bacteria</taxon>
        <taxon>Pseudomonadati</taxon>
        <taxon>Campylobacterota</taxon>
        <taxon>Epsilonproteobacteria</taxon>
        <taxon>Campylobacterales</taxon>
        <taxon>Sulfurovaceae</taxon>
        <taxon>Sulfurovum</taxon>
        <taxon>environmental samples</taxon>
    </lineage>
</organism>
<dbReference type="EC" id="2.1.1.72" evidence="2"/>
<comment type="catalytic activity">
    <reaction evidence="7">
        <text>a 2'-deoxyadenosine in DNA + S-adenosyl-L-methionine = an N(6)-methyl-2'-deoxyadenosine in DNA + S-adenosyl-L-homocysteine + H(+)</text>
        <dbReference type="Rhea" id="RHEA:15197"/>
        <dbReference type="Rhea" id="RHEA-COMP:12418"/>
        <dbReference type="Rhea" id="RHEA-COMP:12419"/>
        <dbReference type="ChEBI" id="CHEBI:15378"/>
        <dbReference type="ChEBI" id="CHEBI:57856"/>
        <dbReference type="ChEBI" id="CHEBI:59789"/>
        <dbReference type="ChEBI" id="CHEBI:90615"/>
        <dbReference type="ChEBI" id="CHEBI:90616"/>
        <dbReference type="EC" id="2.1.1.72"/>
    </reaction>
</comment>
<dbReference type="PRINTS" id="PR00507">
    <property type="entry name" value="N12N6MTFRASE"/>
</dbReference>
<dbReference type="InterPro" id="IPR022749">
    <property type="entry name" value="D12N6_MeTrfase_N"/>
</dbReference>
<dbReference type="AlphaFoldDB" id="A0A6S6U3P4"/>
<reference evidence="10" key="1">
    <citation type="submission" date="2020-01" db="EMBL/GenBank/DDBJ databases">
        <authorList>
            <person name="Meier V. D."/>
            <person name="Meier V D."/>
        </authorList>
    </citation>
    <scope>NUCLEOTIDE SEQUENCE</scope>
    <source>
        <strain evidence="10">HLG_WM_MAG_03</strain>
    </source>
</reference>
<keyword evidence="4 10" id="KW-0808">Transferase</keyword>
<sequence length="487" mass="55218">MITNELKNEVDKIWETFWTGGISNPLTVVEQFTFLIFIKSLDTAQRTIDKKKLLSPNTKDIFPTDKQHLRWEELSNLAALEMFSVFQTEIFPFIKTLSSEQSAFANYMKDASFLIPTPKLLQKVVDLVSKLNLEDKDIKGDLYEYLLSKLATAGTNGQFRTPRHIIKMMVSLMLKDAKVDKNYNIYDPACGTAGFLINSIEYIKEERPEILNDLSVSEFESLFHGNDFDISMARIASMNMMLHSIGSANISNSDALSKFDHAQEERYDLILANPPFKGSLDYDEVAKPILEVAKTKKTELLFLSLILKSLKVGGRCAVIIPDGVLFGSTKAHKQIRKEIVSNQQLDAIISMPSGVFKPYAGVSTAIVVFTKTDGHKNENVWFYDMQNDGYTLNDNRTACEGSNIPDILERFSKLEQESERKLTEQSFLVPVSEIETNDFDLSINRYKEIVYEKVEYDEPSKILADIEAIEKEIGLGLEELNEMIKAV</sequence>
<dbReference type="Pfam" id="PF12161">
    <property type="entry name" value="HsdM_N"/>
    <property type="match status" value="1"/>
</dbReference>
<dbReference type="Gene3D" id="3.40.50.150">
    <property type="entry name" value="Vaccinia Virus protein VP39"/>
    <property type="match status" value="1"/>
</dbReference>
<dbReference type="EMBL" id="CACVAR010000324">
    <property type="protein sequence ID" value="CAA6821309.1"/>
    <property type="molecule type" value="Genomic_DNA"/>
</dbReference>
<evidence type="ECO:0000256" key="5">
    <source>
        <dbReference type="ARBA" id="ARBA00022691"/>
    </source>
</evidence>
<dbReference type="InterPro" id="IPR038333">
    <property type="entry name" value="T1MK-like_N_sf"/>
</dbReference>
<dbReference type="GO" id="GO:0032259">
    <property type="term" value="P:methylation"/>
    <property type="evidence" value="ECO:0007669"/>
    <property type="project" value="UniProtKB-KW"/>
</dbReference>
<keyword evidence="5" id="KW-0949">S-adenosyl-L-methionine</keyword>
<dbReference type="InterPro" id="IPR029063">
    <property type="entry name" value="SAM-dependent_MTases_sf"/>
</dbReference>
<dbReference type="InterPro" id="IPR002052">
    <property type="entry name" value="DNA_methylase_N6_adenine_CS"/>
</dbReference>
<protein>
    <recommendedName>
        <fullName evidence="2">site-specific DNA-methyltransferase (adenine-specific)</fullName>
        <ecNumber evidence="2">2.1.1.72</ecNumber>
    </recommendedName>
</protein>
<evidence type="ECO:0000259" key="9">
    <source>
        <dbReference type="Pfam" id="PF12161"/>
    </source>
</evidence>
<evidence type="ECO:0000256" key="2">
    <source>
        <dbReference type="ARBA" id="ARBA00011900"/>
    </source>
</evidence>
<dbReference type="GO" id="GO:0008170">
    <property type="term" value="F:N-methyltransferase activity"/>
    <property type="evidence" value="ECO:0007669"/>
    <property type="project" value="InterPro"/>
</dbReference>
<dbReference type="Pfam" id="PF02384">
    <property type="entry name" value="N6_Mtase"/>
    <property type="match status" value="1"/>
</dbReference>
<feature type="domain" description="N6 adenine-specific DNA methyltransferase N-terminal" evidence="9">
    <location>
        <begin position="6"/>
        <end position="127"/>
    </location>
</feature>
<keyword evidence="6" id="KW-0680">Restriction system</keyword>
<dbReference type="GO" id="GO:0003677">
    <property type="term" value="F:DNA binding"/>
    <property type="evidence" value="ECO:0007669"/>
    <property type="project" value="InterPro"/>
</dbReference>
<name>A0A6S6U3P4_9BACT</name>
<dbReference type="SUPFAM" id="SSF53335">
    <property type="entry name" value="S-adenosyl-L-methionine-dependent methyltransferases"/>
    <property type="match status" value="1"/>
</dbReference>
<dbReference type="InterPro" id="IPR051537">
    <property type="entry name" value="DNA_Adenine_Mtase"/>
</dbReference>
<accession>A0A6S6U3P4</accession>
<dbReference type="PROSITE" id="PS00092">
    <property type="entry name" value="N6_MTASE"/>
    <property type="match status" value="1"/>
</dbReference>
<comment type="similarity">
    <text evidence="1">Belongs to the N(4)/N(6)-methyltransferase family.</text>
</comment>
<dbReference type="PANTHER" id="PTHR42933">
    <property type="entry name" value="SLR6095 PROTEIN"/>
    <property type="match status" value="1"/>
</dbReference>
<evidence type="ECO:0000256" key="7">
    <source>
        <dbReference type="ARBA" id="ARBA00047942"/>
    </source>
</evidence>
<dbReference type="GO" id="GO:0009307">
    <property type="term" value="P:DNA restriction-modification system"/>
    <property type="evidence" value="ECO:0007669"/>
    <property type="project" value="UniProtKB-KW"/>
</dbReference>
<evidence type="ECO:0000313" key="10">
    <source>
        <dbReference type="EMBL" id="CAA6821309.1"/>
    </source>
</evidence>
<feature type="domain" description="DNA methylase adenine-specific" evidence="8">
    <location>
        <begin position="135"/>
        <end position="448"/>
    </location>
</feature>
<dbReference type="PANTHER" id="PTHR42933:SF3">
    <property type="entry name" value="TYPE I RESTRICTION ENZYME MJAVIII METHYLASE SUBUNIT"/>
    <property type="match status" value="1"/>
</dbReference>
<evidence type="ECO:0000256" key="3">
    <source>
        <dbReference type="ARBA" id="ARBA00022603"/>
    </source>
</evidence>
<evidence type="ECO:0000256" key="6">
    <source>
        <dbReference type="ARBA" id="ARBA00022747"/>
    </source>
</evidence>